<dbReference type="EMBL" id="HACG01022654">
    <property type="protein sequence ID" value="CEK69519.1"/>
    <property type="molecule type" value="Transcribed_RNA"/>
</dbReference>
<protein>
    <submittedName>
        <fullName evidence="1">Uncharacterized protein</fullName>
    </submittedName>
</protein>
<accession>A0A0B6ZLM9</accession>
<reference evidence="1" key="1">
    <citation type="submission" date="2014-12" db="EMBL/GenBank/DDBJ databases">
        <title>Insight into the proteome of Arion vulgaris.</title>
        <authorList>
            <person name="Aradska J."/>
            <person name="Bulat T."/>
            <person name="Smidak R."/>
            <person name="Sarate P."/>
            <person name="Gangsoo J."/>
            <person name="Sialana F."/>
            <person name="Bilban M."/>
            <person name="Lubec G."/>
        </authorList>
    </citation>
    <scope>NUCLEOTIDE SEQUENCE</scope>
    <source>
        <tissue evidence="1">Skin</tissue>
    </source>
</reference>
<proteinExistence type="predicted"/>
<dbReference type="AlphaFoldDB" id="A0A0B6ZLM9"/>
<sequence length="54" mass="6233">MCGCKSCKIDSRWKEETRQVNGNLEMNCGNDKCGNWHGLRWAERLHTTSKLGHL</sequence>
<gene>
    <name evidence="1" type="primary">ORF70518</name>
</gene>
<name>A0A0B6ZLM9_9EUPU</name>
<evidence type="ECO:0000313" key="1">
    <source>
        <dbReference type="EMBL" id="CEK69519.1"/>
    </source>
</evidence>
<organism evidence="1">
    <name type="scientific">Arion vulgaris</name>
    <dbReference type="NCBI Taxonomy" id="1028688"/>
    <lineage>
        <taxon>Eukaryota</taxon>
        <taxon>Metazoa</taxon>
        <taxon>Spiralia</taxon>
        <taxon>Lophotrochozoa</taxon>
        <taxon>Mollusca</taxon>
        <taxon>Gastropoda</taxon>
        <taxon>Heterobranchia</taxon>
        <taxon>Euthyneura</taxon>
        <taxon>Panpulmonata</taxon>
        <taxon>Eupulmonata</taxon>
        <taxon>Stylommatophora</taxon>
        <taxon>Helicina</taxon>
        <taxon>Arionoidea</taxon>
        <taxon>Arionidae</taxon>
        <taxon>Arion</taxon>
    </lineage>
</organism>